<evidence type="ECO:0000313" key="1">
    <source>
        <dbReference type="Proteomes" id="UP000036681"/>
    </source>
</evidence>
<dbReference type="WBParaSite" id="ALUE_0001213801-mRNA-1">
    <property type="protein sequence ID" value="ALUE_0001213801-mRNA-1"/>
    <property type="gene ID" value="ALUE_0001213801"/>
</dbReference>
<evidence type="ECO:0000313" key="2">
    <source>
        <dbReference type="WBParaSite" id="ALUE_0001213801-mRNA-1"/>
    </source>
</evidence>
<dbReference type="Proteomes" id="UP000036681">
    <property type="component" value="Unplaced"/>
</dbReference>
<dbReference type="AlphaFoldDB" id="A0A0M3I5D4"/>
<organism evidence="1 2">
    <name type="scientific">Ascaris lumbricoides</name>
    <name type="common">Giant roundworm</name>
    <dbReference type="NCBI Taxonomy" id="6252"/>
    <lineage>
        <taxon>Eukaryota</taxon>
        <taxon>Metazoa</taxon>
        <taxon>Ecdysozoa</taxon>
        <taxon>Nematoda</taxon>
        <taxon>Chromadorea</taxon>
        <taxon>Rhabditida</taxon>
        <taxon>Spirurina</taxon>
        <taxon>Ascaridomorpha</taxon>
        <taxon>Ascaridoidea</taxon>
        <taxon>Ascarididae</taxon>
        <taxon>Ascaris</taxon>
    </lineage>
</organism>
<keyword evidence="1" id="KW-1185">Reference proteome</keyword>
<proteinExistence type="predicted"/>
<protein>
    <submittedName>
        <fullName evidence="2">YlbF family regulator</fullName>
    </submittedName>
</protein>
<reference evidence="2" key="1">
    <citation type="submission" date="2017-02" db="UniProtKB">
        <authorList>
            <consortium name="WormBaseParasite"/>
        </authorList>
    </citation>
    <scope>IDENTIFICATION</scope>
</reference>
<name>A0A0M3I5D4_ASCLU</name>
<accession>A0A0M3I5D4</accession>
<sequence>MSGGIRQAAGPTHARLQRILANLPVLQQLAAGAPQREVQHQLQNSLAVHQYALQQLQEAITLLSKREDQWLELLQRADIDRERELELFRKSQTDEFLYTLELARGRALTISANIQQIEQTLRELSSVPPLTDHERGG</sequence>